<evidence type="ECO:0000313" key="1">
    <source>
        <dbReference type="EMBL" id="TPX10734.1"/>
    </source>
</evidence>
<accession>A0A507AWE3</accession>
<keyword evidence="2" id="KW-1185">Reference proteome</keyword>
<proteinExistence type="predicted"/>
<dbReference type="OrthoDB" id="6133115at2759"/>
<evidence type="ECO:0000313" key="2">
    <source>
        <dbReference type="Proteomes" id="UP000319257"/>
    </source>
</evidence>
<dbReference type="EMBL" id="SKBQ01000054">
    <property type="protein sequence ID" value="TPX10734.1"/>
    <property type="molecule type" value="Genomic_DNA"/>
</dbReference>
<dbReference type="InParanoid" id="A0A507AWE3"/>
<protein>
    <submittedName>
        <fullName evidence="1">Uncharacterized protein</fullName>
    </submittedName>
</protein>
<dbReference type="GeneID" id="41975750"/>
<name>A0A507AWE3_9PEZI</name>
<dbReference type="Proteomes" id="UP000319257">
    <property type="component" value="Unassembled WGS sequence"/>
</dbReference>
<gene>
    <name evidence="1" type="ORF">E0L32_008303</name>
</gene>
<dbReference type="AlphaFoldDB" id="A0A507AWE3"/>
<organism evidence="1 2">
    <name type="scientific">Thyridium curvatum</name>
    <dbReference type="NCBI Taxonomy" id="1093900"/>
    <lineage>
        <taxon>Eukaryota</taxon>
        <taxon>Fungi</taxon>
        <taxon>Dikarya</taxon>
        <taxon>Ascomycota</taxon>
        <taxon>Pezizomycotina</taxon>
        <taxon>Sordariomycetes</taxon>
        <taxon>Sordariomycetidae</taxon>
        <taxon>Thyridiales</taxon>
        <taxon>Thyridiaceae</taxon>
        <taxon>Thyridium</taxon>
    </lineage>
</organism>
<comment type="caution">
    <text evidence="1">The sequence shown here is derived from an EMBL/GenBank/DDBJ whole genome shotgun (WGS) entry which is preliminary data.</text>
</comment>
<sequence>MAHPIAPTVIRGSEPPFLSLEPASPHLPITNEDHGVRSRPIPGVRCPTCAANGTEVWVIPGRACGYCGTPCF</sequence>
<dbReference type="RefSeq" id="XP_030992445.1">
    <property type="nucleotide sequence ID" value="XM_031143143.1"/>
</dbReference>
<reference evidence="1 2" key="1">
    <citation type="submission" date="2019-06" db="EMBL/GenBank/DDBJ databases">
        <title>Draft genome sequence of the filamentous fungus Phialemoniopsis curvata isolated from diesel fuel.</title>
        <authorList>
            <person name="Varaljay V.A."/>
            <person name="Lyon W.J."/>
            <person name="Crouch A.L."/>
            <person name="Drake C.E."/>
            <person name="Hollomon J.M."/>
            <person name="Nadeau L.J."/>
            <person name="Nunn H.S."/>
            <person name="Stevenson B.S."/>
            <person name="Bojanowski C.L."/>
            <person name="Crookes-Goodson W.J."/>
        </authorList>
    </citation>
    <scope>NUCLEOTIDE SEQUENCE [LARGE SCALE GENOMIC DNA]</scope>
    <source>
        <strain evidence="1 2">D216</strain>
    </source>
</reference>